<dbReference type="InterPro" id="IPR042070">
    <property type="entry name" value="PucR_C-HTH_sf"/>
</dbReference>
<keyword evidence="4" id="KW-1185">Reference proteome</keyword>
<evidence type="ECO:0000313" key="4">
    <source>
        <dbReference type="Proteomes" id="UP000613512"/>
    </source>
</evidence>
<dbReference type="InterPro" id="IPR025736">
    <property type="entry name" value="PucR_C-HTH_dom"/>
</dbReference>
<evidence type="ECO:0000259" key="1">
    <source>
        <dbReference type="Pfam" id="PF07905"/>
    </source>
</evidence>
<dbReference type="RefSeq" id="WP_188386197.1">
    <property type="nucleotide sequence ID" value="NZ_BMEY01000029.1"/>
</dbReference>
<dbReference type="PANTHER" id="PTHR33744">
    <property type="entry name" value="CARBOHYDRATE DIACID REGULATOR"/>
    <property type="match status" value="1"/>
</dbReference>
<gene>
    <name evidence="3" type="ORF">GCM10008025_37350</name>
</gene>
<accession>A0A916SA47</accession>
<evidence type="ECO:0000313" key="3">
    <source>
        <dbReference type="EMBL" id="GGA91371.1"/>
    </source>
</evidence>
<reference evidence="3" key="1">
    <citation type="journal article" date="2014" name="Int. J. Syst. Evol. Microbiol.">
        <title>Complete genome sequence of Corynebacterium casei LMG S-19264T (=DSM 44701T), isolated from a smear-ripened cheese.</title>
        <authorList>
            <consortium name="US DOE Joint Genome Institute (JGI-PGF)"/>
            <person name="Walter F."/>
            <person name="Albersmeier A."/>
            <person name="Kalinowski J."/>
            <person name="Ruckert C."/>
        </authorList>
    </citation>
    <scope>NUCLEOTIDE SEQUENCE</scope>
    <source>
        <strain evidence="3">CGMCC 1.12408</strain>
    </source>
</reference>
<feature type="domain" description="Purine catabolism PurC-like" evidence="1">
    <location>
        <begin position="7"/>
        <end position="124"/>
    </location>
</feature>
<dbReference type="Pfam" id="PF07905">
    <property type="entry name" value="PucR"/>
    <property type="match status" value="1"/>
</dbReference>
<proteinExistence type="predicted"/>
<dbReference type="Proteomes" id="UP000613512">
    <property type="component" value="Unassembled WGS sequence"/>
</dbReference>
<evidence type="ECO:0000259" key="2">
    <source>
        <dbReference type="Pfam" id="PF13556"/>
    </source>
</evidence>
<dbReference type="InterPro" id="IPR051448">
    <property type="entry name" value="CdaR-like_regulators"/>
</dbReference>
<reference evidence="3" key="2">
    <citation type="submission" date="2020-09" db="EMBL/GenBank/DDBJ databases">
        <authorList>
            <person name="Sun Q."/>
            <person name="Zhou Y."/>
        </authorList>
    </citation>
    <scope>NUCLEOTIDE SEQUENCE</scope>
    <source>
        <strain evidence="3">CGMCC 1.12408</strain>
    </source>
</reference>
<dbReference type="AlphaFoldDB" id="A0A916SA47"/>
<dbReference type="InterPro" id="IPR012914">
    <property type="entry name" value="PucR_dom"/>
</dbReference>
<protein>
    <submittedName>
        <fullName evidence="3">Purine catabolism regulatory protein</fullName>
    </submittedName>
</protein>
<dbReference type="Pfam" id="PF13556">
    <property type="entry name" value="HTH_30"/>
    <property type="match status" value="1"/>
</dbReference>
<organism evidence="3 4">
    <name type="scientific">Ornithinibacillus halotolerans</name>
    <dbReference type="NCBI Taxonomy" id="1274357"/>
    <lineage>
        <taxon>Bacteria</taxon>
        <taxon>Bacillati</taxon>
        <taxon>Bacillota</taxon>
        <taxon>Bacilli</taxon>
        <taxon>Bacillales</taxon>
        <taxon>Bacillaceae</taxon>
        <taxon>Ornithinibacillus</taxon>
    </lineage>
</organism>
<dbReference type="EMBL" id="BMEY01000029">
    <property type="protein sequence ID" value="GGA91371.1"/>
    <property type="molecule type" value="Genomic_DNA"/>
</dbReference>
<dbReference type="Gene3D" id="1.10.10.2840">
    <property type="entry name" value="PucR C-terminal helix-turn-helix domain"/>
    <property type="match status" value="1"/>
</dbReference>
<sequence length="528" mass="61496">MNVQDTLHIGELQKGVVIAGVQGINRNVNYVEVMEVPEVSDWITPGVLVMTAFYSIKDEPEKQIKVVKDLINIKASGIVIKLGRFIEELPKQVIDMANENDFPIISIPKDVSYIKILTPLYEKIYNEKRKKEDFILNPLLEIGNSNLISIPEILNKMKDIVKSNIYIEDLEGRLLYASEGFLSDGWRKSTTIFSLPDYPSFREIIQSWTEDFLQTGFSVFKIHGFRNRLLIPLTSQNQVFAIMHVPYTNDFMFDKSSRISELSNKFSKLFLSDQLFLQRERLDDVKLMDRLFQKLESANSNKVISIVQFEASWLAIFDYSSSYLIDYTSLVRRKLIDIVNQISHSEVVLFEKHNSFFALIFGDEKSYPEMLDQWSLIIKKQNEKEANENIRIAISPYMKTPTSFIESLNSVRKTMEIGMKIKPRESVYTFDKLGIYEILIKLTNDKFSVKYARNLLNPLENDQGELLKTLKVYLDENGNVTRSSESLFIHRRTMTYRIKRIEELLNMDLDDSMNRFILRFCLMLKDLS</sequence>
<comment type="caution">
    <text evidence="3">The sequence shown here is derived from an EMBL/GenBank/DDBJ whole genome shotgun (WGS) entry which is preliminary data.</text>
</comment>
<name>A0A916SA47_9BACI</name>
<feature type="domain" description="PucR C-terminal helix-turn-helix" evidence="2">
    <location>
        <begin position="466"/>
        <end position="522"/>
    </location>
</feature>